<dbReference type="Gene3D" id="1.20.1250.20">
    <property type="entry name" value="MFS general substrate transporter like domains"/>
    <property type="match status" value="1"/>
</dbReference>
<dbReference type="SUPFAM" id="SSF103473">
    <property type="entry name" value="MFS general substrate transporter"/>
    <property type="match status" value="1"/>
</dbReference>
<dbReference type="InterPro" id="IPR036259">
    <property type="entry name" value="MFS_trans_sf"/>
</dbReference>
<keyword evidence="2 4" id="KW-1133">Transmembrane helix</keyword>
<dbReference type="Pfam" id="PF07690">
    <property type="entry name" value="MFS_1"/>
    <property type="match status" value="1"/>
</dbReference>
<dbReference type="PANTHER" id="PTHR11360">
    <property type="entry name" value="MONOCARBOXYLATE TRANSPORTER"/>
    <property type="match status" value="1"/>
</dbReference>
<dbReference type="GO" id="GO:0022857">
    <property type="term" value="F:transmembrane transporter activity"/>
    <property type="evidence" value="ECO:0007669"/>
    <property type="project" value="InterPro"/>
</dbReference>
<feature type="transmembrane region" description="Helical" evidence="4">
    <location>
        <begin position="167"/>
        <end position="188"/>
    </location>
</feature>
<keyword evidence="1 4" id="KW-0812">Transmembrane</keyword>
<feature type="transmembrane region" description="Helical" evidence="4">
    <location>
        <begin position="341"/>
        <end position="360"/>
    </location>
</feature>
<keyword evidence="3 4" id="KW-0472">Membrane</keyword>
<evidence type="ECO:0000256" key="1">
    <source>
        <dbReference type="ARBA" id="ARBA00022692"/>
    </source>
</evidence>
<feature type="transmembrane region" description="Helical" evidence="4">
    <location>
        <begin position="100"/>
        <end position="123"/>
    </location>
</feature>
<dbReference type="InterPro" id="IPR020846">
    <property type="entry name" value="MFS_dom"/>
</dbReference>
<evidence type="ECO:0000313" key="6">
    <source>
        <dbReference type="EMBL" id="NML42347.1"/>
    </source>
</evidence>
<dbReference type="Proteomes" id="UP000541185">
    <property type="component" value="Unassembled WGS sequence"/>
</dbReference>
<keyword evidence="7" id="KW-1185">Reference proteome</keyword>
<sequence>MNVFRNPWWIVFGSVLGLVVGNVTILQFSTSVLMKPIMAEFGWSRTVPSAAVGLGSLFAAIATPFVGRFIDRRGIKPVTLAAITLFALATAAMAFAPATAFVFCAMFSLVGLFSGGQAPLPYAKSIAAAFDDKRGIALGVAMTGVGLGAAIIPKLSQVYLEHFGWRGAFLALGATVFVVAFPAVALFLREPAARAAPGQAAPALPGMDAREVVRSRNFWIMALVFTCIPVVANGIIFHLVALLTDRGIPADRAVAVFAAIGPSLIFGRLLCGWFLDRFHGPYVAVAFIALPALGVLVLLSGSDPKVTAAGAVLVGLGLGAEVDLIGYLQSRYFGLKAFGQVYGYLFAIFTVGTGIGPFVMGASFDATGSYRPVLLAFVVVLAAAAVAMLRLPRTYPFPVARRGLAAGRSEPSISLQA</sequence>
<dbReference type="InterPro" id="IPR050327">
    <property type="entry name" value="Proton-linked_MCT"/>
</dbReference>
<feature type="transmembrane region" description="Helical" evidence="4">
    <location>
        <begin position="135"/>
        <end position="155"/>
    </location>
</feature>
<evidence type="ECO:0000256" key="3">
    <source>
        <dbReference type="ARBA" id="ARBA00023136"/>
    </source>
</evidence>
<dbReference type="AlphaFoldDB" id="A0A848GW45"/>
<dbReference type="CDD" id="cd17355">
    <property type="entry name" value="MFS_YcxA_like"/>
    <property type="match status" value="1"/>
</dbReference>
<feature type="domain" description="Major facilitator superfamily (MFS) profile" evidence="5">
    <location>
        <begin position="10"/>
        <end position="395"/>
    </location>
</feature>
<evidence type="ECO:0000259" key="5">
    <source>
        <dbReference type="PROSITE" id="PS50850"/>
    </source>
</evidence>
<comment type="caution">
    <text evidence="6">The sequence shown here is derived from an EMBL/GenBank/DDBJ whole genome shotgun (WGS) entry which is preliminary data.</text>
</comment>
<evidence type="ECO:0000256" key="4">
    <source>
        <dbReference type="SAM" id="Phobius"/>
    </source>
</evidence>
<evidence type="ECO:0000256" key="2">
    <source>
        <dbReference type="ARBA" id="ARBA00022989"/>
    </source>
</evidence>
<accession>A0A848GW45</accession>
<feature type="transmembrane region" description="Helical" evidence="4">
    <location>
        <begin position="218"/>
        <end position="241"/>
    </location>
</feature>
<feature type="transmembrane region" description="Helical" evidence="4">
    <location>
        <begin position="308"/>
        <end position="329"/>
    </location>
</feature>
<evidence type="ECO:0000313" key="7">
    <source>
        <dbReference type="Proteomes" id="UP000541185"/>
    </source>
</evidence>
<feature type="transmembrane region" description="Helical" evidence="4">
    <location>
        <begin position="7"/>
        <end position="26"/>
    </location>
</feature>
<feature type="transmembrane region" description="Helical" evidence="4">
    <location>
        <begin position="78"/>
        <end position="94"/>
    </location>
</feature>
<name>A0A848GW45_9BURK</name>
<dbReference type="InterPro" id="IPR011701">
    <property type="entry name" value="MFS"/>
</dbReference>
<dbReference type="EMBL" id="JABBFX010000001">
    <property type="protein sequence ID" value="NML42347.1"/>
    <property type="molecule type" value="Genomic_DNA"/>
</dbReference>
<protein>
    <submittedName>
        <fullName evidence="6">MFS transporter</fullName>
    </submittedName>
</protein>
<organism evidence="6 7">
    <name type="scientific">Ramlibacter agri</name>
    <dbReference type="NCBI Taxonomy" id="2728837"/>
    <lineage>
        <taxon>Bacteria</taxon>
        <taxon>Pseudomonadati</taxon>
        <taxon>Pseudomonadota</taxon>
        <taxon>Betaproteobacteria</taxon>
        <taxon>Burkholderiales</taxon>
        <taxon>Comamonadaceae</taxon>
        <taxon>Ramlibacter</taxon>
    </lineage>
</organism>
<feature type="transmembrane region" description="Helical" evidence="4">
    <location>
        <begin position="372"/>
        <end position="392"/>
    </location>
</feature>
<feature type="transmembrane region" description="Helical" evidence="4">
    <location>
        <begin position="282"/>
        <end position="302"/>
    </location>
</feature>
<gene>
    <name evidence="6" type="ORF">HHL11_01210</name>
</gene>
<dbReference type="PROSITE" id="PS50850">
    <property type="entry name" value="MFS"/>
    <property type="match status" value="1"/>
</dbReference>
<dbReference type="RefSeq" id="WP_169416562.1">
    <property type="nucleotide sequence ID" value="NZ_JABBFX010000001.1"/>
</dbReference>
<feature type="transmembrane region" description="Helical" evidence="4">
    <location>
        <begin position="253"/>
        <end position="275"/>
    </location>
</feature>
<reference evidence="6 7" key="1">
    <citation type="submission" date="2020-04" db="EMBL/GenBank/DDBJ databases">
        <title>Ramlibacter sp. G-1-2-2 isolated from soil.</title>
        <authorList>
            <person name="Dahal R.H."/>
        </authorList>
    </citation>
    <scope>NUCLEOTIDE SEQUENCE [LARGE SCALE GENOMIC DNA]</scope>
    <source>
        <strain evidence="6 7">G-1-2-2</strain>
    </source>
</reference>
<proteinExistence type="predicted"/>
<feature type="transmembrane region" description="Helical" evidence="4">
    <location>
        <begin position="46"/>
        <end position="66"/>
    </location>
</feature>
<dbReference type="PANTHER" id="PTHR11360:SF284">
    <property type="entry name" value="EG:103B4.3 PROTEIN-RELATED"/>
    <property type="match status" value="1"/>
</dbReference>